<dbReference type="Proteomes" id="UP001183222">
    <property type="component" value="Unassembled WGS sequence"/>
</dbReference>
<sequence>NSESARLAALPAWVHQYNHHRPHSAVGKLPPITRLNNLAGHHN</sequence>
<name>A0ABU2K4T8_9ACTN</name>
<accession>A0ABU2K4T8</accession>
<dbReference type="EMBL" id="JAVREI010000002">
    <property type="protein sequence ID" value="MDT0275203.1"/>
    <property type="molecule type" value="Genomic_DNA"/>
</dbReference>
<keyword evidence="3" id="KW-1185">Reference proteome</keyword>
<evidence type="ECO:0000313" key="3">
    <source>
        <dbReference type="Proteomes" id="UP001183222"/>
    </source>
</evidence>
<feature type="domain" description="Integrase catalytic" evidence="1">
    <location>
        <begin position="7"/>
        <end position="31"/>
    </location>
</feature>
<gene>
    <name evidence="2" type="ORF">RM425_04755</name>
</gene>
<dbReference type="Pfam" id="PF13683">
    <property type="entry name" value="rve_3"/>
    <property type="match status" value="1"/>
</dbReference>
<evidence type="ECO:0000313" key="2">
    <source>
        <dbReference type="EMBL" id="MDT0275203.1"/>
    </source>
</evidence>
<organism evidence="2 3">
    <name type="scientific">Blastococcus goldschmidtiae</name>
    <dbReference type="NCBI Taxonomy" id="3075546"/>
    <lineage>
        <taxon>Bacteria</taxon>
        <taxon>Bacillati</taxon>
        <taxon>Actinomycetota</taxon>
        <taxon>Actinomycetes</taxon>
        <taxon>Geodermatophilales</taxon>
        <taxon>Geodermatophilaceae</taxon>
        <taxon>Blastococcus</taxon>
    </lineage>
</organism>
<feature type="non-terminal residue" evidence="2">
    <location>
        <position position="1"/>
    </location>
</feature>
<dbReference type="InterPro" id="IPR001584">
    <property type="entry name" value="Integrase_cat-core"/>
</dbReference>
<protein>
    <submittedName>
        <fullName evidence="2">Integrase core domain-containing protein</fullName>
    </submittedName>
</protein>
<proteinExistence type="predicted"/>
<reference evidence="3" key="1">
    <citation type="submission" date="2023-07" db="EMBL/GenBank/DDBJ databases">
        <title>30 novel species of actinomycetes from the DSMZ collection.</title>
        <authorList>
            <person name="Nouioui I."/>
        </authorList>
    </citation>
    <scope>NUCLEOTIDE SEQUENCE [LARGE SCALE GENOMIC DNA]</scope>
    <source>
        <strain evidence="3">DSM 46792</strain>
    </source>
</reference>
<comment type="caution">
    <text evidence="2">The sequence shown here is derived from an EMBL/GenBank/DDBJ whole genome shotgun (WGS) entry which is preliminary data.</text>
</comment>
<evidence type="ECO:0000259" key="1">
    <source>
        <dbReference type="Pfam" id="PF13683"/>
    </source>
</evidence>
<dbReference type="RefSeq" id="WP_311344435.1">
    <property type="nucleotide sequence ID" value="NZ_JAVREI010000002.1"/>
</dbReference>